<evidence type="ECO:0008006" key="4">
    <source>
        <dbReference type="Google" id="ProtNLM"/>
    </source>
</evidence>
<name>A0ABW7EJY7_9BURK</name>
<dbReference type="EMBL" id="JBIGHY010000001">
    <property type="protein sequence ID" value="MFG6412336.1"/>
    <property type="molecule type" value="Genomic_DNA"/>
</dbReference>
<proteinExistence type="predicted"/>
<dbReference type="Proteomes" id="UP001606300">
    <property type="component" value="Unassembled WGS sequence"/>
</dbReference>
<gene>
    <name evidence="2" type="ORF">ACG02S_00340</name>
</gene>
<sequence length="77" mass="7980">MKATVLIQAAAVAAFAFTAFAAHAAPQEVKTLPRVVITGKAVKEVAQLPRVVVVGVSDATLLRQQTLAATKGAIRRA</sequence>
<feature type="chain" id="PRO_5045695069" description="TonB-dependent receptor" evidence="1">
    <location>
        <begin position="25"/>
        <end position="77"/>
    </location>
</feature>
<comment type="caution">
    <text evidence="2">The sequence shown here is derived from an EMBL/GenBank/DDBJ whole genome shotgun (WGS) entry which is preliminary data.</text>
</comment>
<keyword evidence="1" id="KW-0732">Signal</keyword>
<keyword evidence="3" id="KW-1185">Reference proteome</keyword>
<evidence type="ECO:0000313" key="3">
    <source>
        <dbReference type="Proteomes" id="UP001606300"/>
    </source>
</evidence>
<dbReference type="RefSeq" id="WP_394468446.1">
    <property type="nucleotide sequence ID" value="NZ_JBIGHY010000001.1"/>
</dbReference>
<evidence type="ECO:0000313" key="2">
    <source>
        <dbReference type="EMBL" id="MFG6412336.1"/>
    </source>
</evidence>
<feature type="signal peptide" evidence="1">
    <location>
        <begin position="1"/>
        <end position="24"/>
    </location>
</feature>
<protein>
    <recommendedName>
        <fullName evidence="4">TonB-dependent receptor</fullName>
    </recommendedName>
</protein>
<organism evidence="2 3">
    <name type="scientific">Pelomonas dachongensis</name>
    <dbReference type="NCBI Taxonomy" id="3299029"/>
    <lineage>
        <taxon>Bacteria</taxon>
        <taxon>Pseudomonadati</taxon>
        <taxon>Pseudomonadota</taxon>
        <taxon>Betaproteobacteria</taxon>
        <taxon>Burkholderiales</taxon>
        <taxon>Sphaerotilaceae</taxon>
        <taxon>Roseateles</taxon>
    </lineage>
</organism>
<accession>A0ABW7EJY7</accession>
<reference evidence="2 3" key="1">
    <citation type="submission" date="2024-09" db="EMBL/GenBank/DDBJ databases">
        <title>Novel species of the genus Pelomonas and Roseateles isolated from streams.</title>
        <authorList>
            <person name="Lu H."/>
        </authorList>
    </citation>
    <scope>NUCLEOTIDE SEQUENCE [LARGE SCALE GENOMIC DNA]</scope>
    <source>
        <strain evidence="2 3">DC23W</strain>
    </source>
</reference>
<evidence type="ECO:0000256" key="1">
    <source>
        <dbReference type="SAM" id="SignalP"/>
    </source>
</evidence>